<dbReference type="InterPro" id="IPR001525">
    <property type="entry name" value="C5_MeTfrase"/>
</dbReference>
<dbReference type="PROSITE" id="PS51679">
    <property type="entry name" value="SAM_MT_C5"/>
    <property type="match status" value="1"/>
</dbReference>
<evidence type="ECO:0000256" key="1">
    <source>
        <dbReference type="ARBA" id="ARBA00022603"/>
    </source>
</evidence>
<accession>A0AAD2JNH2</accession>
<organism evidence="8 9">
    <name type="scientific">Cylindrotheca closterium</name>
    <dbReference type="NCBI Taxonomy" id="2856"/>
    <lineage>
        <taxon>Eukaryota</taxon>
        <taxon>Sar</taxon>
        <taxon>Stramenopiles</taxon>
        <taxon>Ochrophyta</taxon>
        <taxon>Bacillariophyta</taxon>
        <taxon>Bacillariophyceae</taxon>
        <taxon>Bacillariophycidae</taxon>
        <taxon>Bacillariales</taxon>
        <taxon>Bacillariaceae</taxon>
        <taxon>Cylindrotheca</taxon>
    </lineage>
</organism>
<dbReference type="Gene3D" id="3.40.50.150">
    <property type="entry name" value="Vaccinia Virus protein VP39"/>
    <property type="match status" value="1"/>
</dbReference>
<dbReference type="Gene3D" id="3.90.120.10">
    <property type="entry name" value="DNA Methylase, subunit A, domain 2"/>
    <property type="match status" value="1"/>
</dbReference>
<dbReference type="PROSITE" id="PS00094">
    <property type="entry name" value="C5_MTASE_1"/>
    <property type="match status" value="1"/>
</dbReference>
<evidence type="ECO:0000256" key="4">
    <source>
        <dbReference type="PROSITE-ProRule" id="PRU01016"/>
    </source>
</evidence>
<dbReference type="AlphaFoldDB" id="A0AAD2JNH2"/>
<evidence type="ECO:0000256" key="2">
    <source>
        <dbReference type="ARBA" id="ARBA00022679"/>
    </source>
</evidence>
<dbReference type="InterPro" id="IPR018117">
    <property type="entry name" value="C5_DNA_meth_AS"/>
</dbReference>
<dbReference type="NCBIfam" id="TIGR00675">
    <property type="entry name" value="dcm"/>
    <property type="match status" value="1"/>
</dbReference>
<evidence type="ECO:0000313" key="9">
    <source>
        <dbReference type="Proteomes" id="UP001295423"/>
    </source>
</evidence>
<evidence type="ECO:0000256" key="3">
    <source>
        <dbReference type="ARBA" id="ARBA00022691"/>
    </source>
</evidence>
<dbReference type="EC" id="2.1.1.37" evidence="6"/>
<dbReference type="PANTHER" id="PTHR10629">
    <property type="entry name" value="CYTOSINE-SPECIFIC METHYLTRANSFERASE"/>
    <property type="match status" value="1"/>
</dbReference>
<reference evidence="8" key="1">
    <citation type="submission" date="2023-08" db="EMBL/GenBank/DDBJ databases">
        <authorList>
            <person name="Audoor S."/>
            <person name="Bilcke G."/>
        </authorList>
    </citation>
    <scope>NUCLEOTIDE SEQUENCE</scope>
</reference>
<feature type="region of interest" description="Disordered" evidence="7">
    <location>
        <begin position="102"/>
        <end position="142"/>
    </location>
</feature>
<dbReference type="GO" id="GO:0003677">
    <property type="term" value="F:DNA binding"/>
    <property type="evidence" value="ECO:0007669"/>
    <property type="project" value="TreeGrafter"/>
</dbReference>
<dbReference type="GO" id="GO:0032259">
    <property type="term" value="P:methylation"/>
    <property type="evidence" value="ECO:0007669"/>
    <property type="project" value="UniProtKB-KW"/>
</dbReference>
<feature type="compositionally biased region" description="Basic and acidic residues" evidence="7">
    <location>
        <begin position="102"/>
        <end position="122"/>
    </location>
</feature>
<dbReference type="PANTHER" id="PTHR10629:SF52">
    <property type="entry name" value="DNA (CYTOSINE-5)-METHYLTRANSFERASE 1"/>
    <property type="match status" value="1"/>
</dbReference>
<evidence type="ECO:0000256" key="7">
    <source>
        <dbReference type="SAM" id="MobiDB-lite"/>
    </source>
</evidence>
<comment type="caution">
    <text evidence="8">The sequence shown here is derived from an EMBL/GenBank/DDBJ whole genome shotgun (WGS) entry which is preliminary data.</text>
</comment>
<dbReference type="GO" id="GO:0005634">
    <property type="term" value="C:nucleus"/>
    <property type="evidence" value="ECO:0007669"/>
    <property type="project" value="TreeGrafter"/>
</dbReference>
<keyword evidence="9" id="KW-1185">Reference proteome</keyword>
<dbReference type="InterPro" id="IPR050390">
    <property type="entry name" value="C5-Methyltransferase"/>
</dbReference>
<dbReference type="EMBL" id="CAKOGP040002280">
    <property type="protein sequence ID" value="CAJ1966414.1"/>
    <property type="molecule type" value="Genomic_DNA"/>
</dbReference>
<keyword evidence="3 4" id="KW-0949">S-adenosyl-L-methionine</keyword>
<dbReference type="Pfam" id="PF00145">
    <property type="entry name" value="DNA_methylase"/>
    <property type="match status" value="1"/>
</dbReference>
<evidence type="ECO:0000256" key="6">
    <source>
        <dbReference type="RuleBase" id="RU000417"/>
    </source>
</evidence>
<proteinExistence type="inferred from homology"/>
<comment type="catalytic activity">
    <reaction evidence="6">
        <text>a 2'-deoxycytidine in DNA + S-adenosyl-L-methionine = a 5-methyl-2'-deoxycytidine in DNA + S-adenosyl-L-homocysteine + H(+)</text>
        <dbReference type="Rhea" id="RHEA:13681"/>
        <dbReference type="Rhea" id="RHEA-COMP:11369"/>
        <dbReference type="Rhea" id="RHEA-COMP:11370"/>
        <dbReference type="ChEBI" id="CHEBI:15378"/>
        <dbReference type="ChEBI" id="CHEBI:57856"/>
        <dbReference type="ChEBI" id="CHEBI:59789"/>
        <dbReference type="ChEBI" id="CHEBI:85452"/>
        <dbReference type="ChEBI" id="CHEBI:85454"/>
        <dbReference type="EC" id="2.1.1.37"/>
    </reaction>
</comment>
<keyword evidence="1 4" id="KW-0489">Methyltransferase</keyword>
<dbReference type="InterPro" id="IPR031303">
    <property type="entry name" value="C5_meth_CS"/>
</dbReference>
<dbReference type="InterPro" id="IPR029063">
    <property type="entry name" value="SAM-dependent_MTases_sf"/>
</dbReference>
<gene>
    <name evidence="8" type="ORF">CYCCA115_LOCUS21998</name>
</gene>
<evidence type="ECO:0000313" key="8">
    <source>
        <dbReference type="EMBL" id="CAJ1966414.1"/>
    </source>
</evidence>
<sequence length="513" mass="57635">MKRKRDGEKTEPMEDVLLVPPTLTQSTYALLKRCNAVPLTHHLEGRFGSRTYRVNETHIGLPILSKEVLEQQAAKHVELKDFLENKEVSVASRPFYKTHRFKEPPEFDARMHPEREVKREGPTEPTPIVSRSENDDDDDDKKKTPPLFTYAELFAGIGGFGVALEALGGQCLFMSELEDHIRELYCHNLHATNVHGDIYKVKDSEFPDNNLDLVVGGFPCQPFSALGNQDGFDCEKGRGHLFLEIIRLLKKSRPKGFLLENVPGLLTMKETFEAIVEAFDKAGYQVTTEVCTARGLTATQRKRLFLVGIRNDIAKSTKKPFEFPYIPDLKLRAENILDYDELPQEELDILRLPDSTFEQLTGGKRWRPASMAWPNRTLDTMTSHYGNAVGRGESQLVPGCSPHNPRRYSIRECARLMGFPNSYKILPQREHQGDMAYRKENYRMFGNAVCPPLMAILAGAVLASCSSTDAGNADNKAIDWGKRGHDVAVQLAQSCTRGDSVDLPIGCQVVPDS</sequence>
<dbReference type="GO" id="GO:0003886">
    <property type="term" value="F:DNA (cytosine-5-)-methyltransferase activity"/>
    <property type="evidence" value="ECO:0007669"/>
    <property type="project" value="UniProtKB-EC"/>
</dbReference>
<evidence type="ECO:0000256" key="5">
    <source>
        <dbReference type="RuleBase" id="RU000416"/>
    </source>
</evidence>
<dbReference type="PROSITE" id="PS00095">
    <property type="entry name" value="C5_MTASE_2"/>
    <property type="match status" value="1"/>
</dbReference>
<protein>
    <recommendedName>
        <fullName evidence="6">Cytosine-specific methyltransferase</fullName>
        <ecNumber evidence="6">2.1.1.37</ecNumber>
    </recommendedName>
</protein>
<feature type="active site" evidence="4">
    <location>
        <position position="220"/>
    </location>
</feature>
<comment type="similarity">
    <text evidence="4 5">Belongs to the class I-like SAM-binding methyltransferase superfamily. C5-methyltransferase family.</text>
</comment>
<dbReference type="PRINTS" id="PR00105">
    <property type="entry name" value="C5METTRFRASE"/>
</dbReference>
<dbReference type="Proteomes" id="UP001295423">
    <property type="component" value="Unassembled WGS sequence"/>
</dbReference>
<keyword evidence="2 4" id="KW-0808">Transferase</keyword>
<name>A0AAD2JNH2_9STRA</name>
<dbReference type="SUPFAM" id="SSF53335">
    <property type="entry name" value="S-adenosyl-L-methionine-dependent methyltransferases"/>
    <property type="match status" value="1"/>
</dbReference>
<dbReference type="GO" id="GO:0044027">
    <property type="term" value="P:negative regulation of gene expression via chromosomal CpG island methylation"/>
    <property type="evidence" value="ECO:0007669"/>
    <property type="project" value="TreeGrafter"/>
</dbReference>